<evidence type="ECO:0000256" key="1">
    <source>
        <dbReference type="SAM" id="MobiDB-lite"/>
    </source>
</evidence>
<protein>
    <recommendedName>
        <fullName evidence="4">Vegetative cell wall protein gp1</fullName>
    </recommendedName>
</protein>
<keyword evidence="3" id="KW-1185">Reference proteome</keyword>
<comment type="caution">
    <text evidence="2">The sequence shown here is derived from an EMBL/GenBank/DDBJ whole genome shotgun (WGS) entry which is preliminary data.</text>
</comment>
<accession>A0A5N6L0I3</accession>
<reference evidence="2 3" key="1">
    <citation type="submission" date="2019-06" db="EMBL/GenBank/DDBJ databases">
        <title>A chromosomal-level reference genome of Carpinus fangiana (Coryloideae, Betulaceae).</title>
        <authorList>
            <person name="Yang X."/>
            <person name="Wang Z."/>
            <person name="Zhang L."/>
            <person name="Hao G."/>
            <person name="Liu J."/>
            <person name="Yang Y."/>
        </authorList>
    </citation>
    <scope>NUCLEOTIDE SEQUENCE [LARGE SCALE GENOMIC DNA]</scope>
    <source>
        <strain evidence="2">Cfa_2016G</strain>
        <tissue evidence="2">Leaf</tissue>
    </source>
</reference>
<feature type="compositionally biased region" description="Polar residues" evidence="1">
    <location>
        <begin position="168"/>
        <end position="178"/>
    </location>
</feature>
<evidence type="ECO:0000313" key="2">
    <source>
        <dbReference type="EMBL" id="KAB8416439.1"/>
    </source>
</evidence>
<feature type="compositionally biased region" description="Polar residues" evidence="1">
    <location>
        <begin position="258"/>
        <end position="270"/>
    </location>
</feature>
<name>A0A5N6L0I3_9ROSI</name>
<feature type="compositionally biased region" description="Low complexity" evidence="1">
    <location>
        <begin position="240"/>
        <end position="251"/>
    </location>
</feature>
<sequence length="567" mass="62657">MGKLKGGGQALSGCVKINSAKGQYIPVGRTGASARQQAGLKQGSRSMHRRSDQSVQENASPAGVGGSRRNGQRSPAGNVPYGYKVSPSAYYPKHSTPSKGHTRRASYEPQAYVYATPQKASYWTPPAYASGAYYSAAYASPKRASEYVSGYEKLRARDAARRYADPRSTPSKPQQFTSHRTHAHYVVHEDEGYSSPGGSPPPPYPHDDSYYHRGHWNTDEYARQQAAGHRASAERPPPKYRSSSRARASSQPMPPQQATPTKSRPSTANKPKSPPEATAADAVRVGIPAGYSLKNWDPTEEPILLLGSVFDANTLGRWIYDWTVFHHGPATPMSDLAGDLWLLLIQLAGKIKRAEEALPRIRHPDDRDLVEDFLESGERLWSRFGKILKICEDYMWRSAKKESKSRTVRPVTMGPKSGCEFVDSIFGRDRQLEATEHLMTGMRLWSMRFDANYASRRVCVPEPAPFGMLRLGPMDSTLVVLEAGEFHGGAKPNQTMYGCGGGGSSFTFSRVSFLVLAVYPTKQASSAKVFEKSFYGTSAAWDTLCRRLGAYTLEWCHLVSWGTFFTL</sequence>
<dbReference type="AlphaFoldDB" id="A0A5N6L0I3"/>
<feature type="region of interest" description="Disordered" evidence="1">
    <location>
        <begin position="29"/>
        <end position="81"/>
    </location>
</feature>
<proteinExistence type="predicted"/>
<evidence type="ECO:0000313" key="3">
    <source>
        <dbReference type="Proteomes" id="UP000327013"/>
    </source>
</evidence>
<dbReference type="OrthoDB" id="5398854at2759"/>
<evidence type="ECO:0008006" key="4">
    <source>
        <dbReference type="Google" id="ProtNLM"/>
    </source>
</evidence>
<feature type="region of interest" description="Disordered" evidence="1">
    <location>
        <begin position="158"/>
        <end position="281"/>
    </location>
</feature>
<gene>
    <name evidence="2" type="ORF">FH972_024958</name>
</gene>
<dbReference type="EMBL" id="VIBQ01000031">
    <property type="protein sequence ID" value="KAB8416439.1"/>
    <property type="molecule type" value="Genomic_DNA"/>
</dbReference>
<dbReference type="Proteomes" id="UP000327013">
    <property type="component" value="Unassembled WGS sequence"/>
</dbReference>
<organism evidence="2 3">
    <name type="scientific">Carpinus fangiana</name>
    <dbReference type="NCBI Taxonomy" id="176857"/>
    <lineage>
        <taxon>Eukaryota</taxon>
        <taxon>Viridiplantae</taxon>
        <taxon>Streptophyta</taxon>
        <taxon>Embryophyta</taxon>
        <taxon>Tracheophyta</taxon>
        <taxon>Spermatophyta</taxon>
        <taxon>Magnoliopsida</taxon>
        <taxon>eudicotyledons</taxon>
        <taxon>Gunneridae</taxon>
        <taxon>Pentapetalae</taxon>
        <taxon>rosids</taxon>
        <taxon>fabids</taxon>
        <taxon>Fagales</taxon>
        <taxon>Betulaceae</taxon>
        <taxon>Carpinus</taxon>
    </lineage>
</organism>
<feature type="compositionally biased region" description="Basic and acidic residues" evidence="1">
    <location>
        <begin position="205"/>
        <end position="222"/>
    </location>
</feature>